<dbReference type="PANTHER" id="PTHR21578:SF9">
    <property type="entry name" value="RING-TYPE DOMAIN-CONTAINING PROTEIN"/>
    <property type="match status" value="1"/>
</dbReference>
<reference evidence="6" key="1">
    <citation type="submission" date="2022-11" db="UniProtKB">
        <authorList>
            <consortium name="WormBaseParasite"/>
        </authorList>
    </citation>
    <scope>IDENTIFICATION</scope>
</reference>
<evidence type="ECO:0000256" key="1">
    <source>
        <dbReference type="ARBA" id="ARBA00022771"/>
    </source>
</evidence>
<dbReference type="AlphaFoldDB" id="A0A914QV24"/>
<organism evidence="5 6">
    <name type="scientific">Panagrolaimus davidi</name>
    <dbReference type="NCBI Taxonomy" id="227884"/>
    <lineage>
        <taxon>Eukaryota</taxon>
        <taxon>Metazoa</taxon>
        <taxon>Ecdysozoa</taxon>
        <taxon>Nematoda</taxon>
        <taxon>Chromadorea</taxon>
        <taxon>Rhabditida</taxon>
        <taxon>Tylenchina</taxon>
        <taxon>Panagrolaimomorpha</taxon>
        <taxon>Panagrolaimoidea</taxon>
        <taxon>Panagrolaimidae</taxon>
        <taxon>Panagrolaimus</taxon>
    </lineage>
</organism>
<accession>A0A914QV24</accession>
<dbReference type="Proteomes" id="UP000887578">
    <property type="component" value="Unplaced"/>
</dbReference>
<protein>
    <submittedName>
        <fullName evidence="6">RING-type domain-containing protein</fullName>
    </submittedName>
</protein>
<keyword evidence="1 3" id="KW-0479">Metal-binding</keyword>
<evidence type="ECO:0000313" key="5">
    <source>
        <dbReference type="Proteomes" id="UP000887578"/>
    </source>
</evidence>
<evidence type="ECO:0000256" key="2">
    <source>
        <dbReference type="ARBA" id="ARBA00022833"/>
    </source>
</evidence>
<feature type="domain" description="RING-type" evidence="4">
    <location>
        <begin position="162"/>
        <end position="215"/>
    </location>
</feature>
<evidence type="ECO:0000313" key="6">
    <source>
        <dbReference type="WBParaSite" id="PDA_v2.g31408.t1"/>
    </source>
</evidence>
<evidence type="ECO:0000259" key="4">
    <source>
        <dbReference type="PROSITE" id="PS50089"/>
    </source>
</evidence>
<dbReference type="PANTHER" id="PTHR21578">
    <property type="entry name" value="PROTEIN CBG03826"/>
    <property type="match status" value="1"/>
</dbReference>
<keyword evidence="2" id="KW-0862">Zinc</keyword>
<dbReference type="WBParaSite" id="PDA_v2.g31408.t1">
    <property type="protein sequence ID" value="PDA_v2.g31408.t1"/>
    <property type="gene ID" value="PDA_v2.g31408"/>
</dbReference>
<keyword evidence="5" id="KW-1185">Reference proteome</keyword>
<dbReference type="GO" id="GO:0008270">
    <property type="term" value="F:zinc ion binding"/>
    <property type="evidence" value="ECO:0007669"/>
    <property type="project" value="UniProtKB-KW"/>
</dbReference>
<proteinExistence type="predicted"/>
<dbReference type="InterPro" id="IPR001841">
    <property type="entry name" value="Znf_RING"/>
</dbReference>
<sequence length="246" mass="28046">MNVCVFVNGKIPPAPRNAPFHLIFSGNQQDQLQHYGNVNEIPLHRQRCGKTIKISIKPLPSVQNTLTSQQNIANPPSHLPQRCCQNDHLPRRVTIQPLCHRISANRSYQPLPIHRIQLVHDINPSHYHYAYRPHQPRINIPPILQANTPTAHVIKVKKIEPCTICFDDKPKKPVACIFCRQAIGCENCVKKWFLASDLNPQITSTRNHKSCPLCRALWLGFPQVVPVIKKDETPQKSQYSATKIIK</sequence>
<dbReference type="Gene3D" id="3.30.40.10">
    <property type="entry name" value="Zinc/RING finger domain, C3HC4 (zinc finger)"/>
    <property type="match status" value="1"/>
</dbReference>
<name>A0A914QV24_9BILA</name>
<keyword evidence="1 3" id="KW-0863">Zinc-finger</keyword>
<dbReference type="InterPro" id="IPR013083">
    <property type="entry name" value="Znf_RING/FYVE/PHD"/>
</dbReference>
<dbReference type="PROSITE" id="PS50089">
    <property type="entry name" value="ZF_RING_2"/>
    <property type="match status" value="1"/>
</dbReference>
<evidence type="ECO:0000256" key="3">
    <source>
        <dbReference type="PROSITE-ProRule" id="PRU00175"/>
    </source>
</evidence>